<protein>
    <submittedName>
        <fullName evidence="2">Imidazolonepropionase</fullName>
    </submittedName>
</protein>
<dbReference type="CDD" id="cd01299">
    <property type="entry name" value="Met_dep_hydrolase_A"/>
    <property type="match status" value="1"/>
</dbReference>
<reference evidence="2 3" key="1">
    <citation type="submission" date="2016-10" db="EMBL/GenBank/DDBJ databases">
        <authorList>
            <person name="de Groot N.N."/>
        </authorList>
    </citation>
    <scope>NUCLEOTIDE SEQUENCE [LARGE SCALE GENOMIC DNA]</scope>
    <source>
        <strain evidence="2 3">CPCC 202699</strain>
    </source>
</reference>
<dbReference type="PANTHER" id="PTHR43135:SF3">
    <property type="entry name" value="ALPHA-D-RIBOSE 1-METHYLPHOSPHONATE 5-TRIPHOSPHATE DIPHOSPHATASE"/>
    <property type="match status" value="1"/>
</dbReference>
<dbReference type="InterPro" id="IPR032466">
    <property type="entry name" value="Metal_Hydrolase"/>
</dbReference>
<dbReference type="STRING" id="589385.SAMN05421504_111156"/>
<dbReference type="InterPro" id="IPR006680">
    <property type="entry name" value="Amidohydro-rel"/>
</dbReference>
<dbReference type="RefSeq" id="WP_091297945.1">
    <property type="nucleotide sequence ID" value="NZ_FNON01000011.1"/>
</dbReference>
<dbReference type="EMBL" id="FNON01000011">
    <property type="protein sequence ID" value="SDZ26197.1"/>
    <property type="molecule type" value="Genomic_DNA"/>
</dbReference>
<gene>
    <name evidence="2" type="ORF">SAMN05421504_111156</name>
</gene>
<dbReference type="InterPro" id="IPR051781">
    <property type="entry name" value="Metallo-dep_Hydrolase"/>
</dbReference>
<dbReference type="Gene3D" id="2.30.40.10">
    <property type="entry name" value="Urease, subunit C, domain 1"/>
    <property type="match status" value="1"/>
</dbReference>
<evidence type="ECO:0000313" key="2">
    <source>
        <dbReference type="EMBL" id="SDZ26197.1"/>
    </source>
</evidence>
<dbReference type="OrthoDB" id="3514520at2"/>
<proteinExistence type="predicted"/>
<dbReference type="PANTHER" id="PTHR43135">
    <property type="entry name" value="ALPHA-D-RIBOSE 1-METHYLPHOSPHONATE 5-TRIPHOSPHATE DIPHOSPHATASE"/>
    <property type="match status" value="1"/>
</dbReference>
<sequence length="399" mass="40469">MTTNPLTVLRAAWLFDGTGDTLTPDPAVVLDGGKIVAIGTEVPGGATVVDLGAATILPGLIDTHVHLAFDASPDPVAGLAGRDDAEAFAAMAAAARAAARGGVTTVRDLGDRGYLSLGLRDAAASDPSLPTIVAAGPPITSPGGHCHFLGEEAADAAGIRAAIRAHAARGVDVIKIMASGGNMTPGSKPELAQFGLEELRAAVHEAHRHGLPITAHAHGTQAIIDAVEAGVDGLEHVSFMTEDGVDEIPPGLLAKFAERRIAVGATLGAVPLPGFAVPPAIATRMAAFQANLRKLYEAGALIVAGTDAGIAPVKPPDVLRHAYAQLLSIGMGPAEALRACTSRAAAVCGVGDRKGRIAPGYDADILAVDGDPLRDPAALHRIRAVYVRGGAVQRVPEPV</sequence>
<evidence type="ECO:0000313" key="3">
    <source>
        <dbReference type="Proteomes" id="UP000199515"/>
    </source>
</evidence>
<dbReference type="GO" id="GO:0016810">
    <property type="term" value="F:hydrolase activity, acting on carbon-nitrogen (but not peptide) bonds"/>
    <property type="evidence" value="ECO:0007669"/>
    <property type="project" value="InterPro"/>
</dbReference>
<keyword evidence="3" id="KW-1185">Reference proteome</keyword>
<dbReference type="Proteomes" id="UP000199515">
    <property type="component" value="Unassembled WGS sequence"/>
</dbReference>
<dbReference type="InterPro" id="IPR057744">
    <property type="entry name" value="OTAase-like"/>
</dbReference>
<dbReference type="Pfam" id="PF01979">
    <property type="entry name" value="Amidohydro_1"/>
    <property type="match status" value="1"/>
</dbReference>
<accession>A0A1H3RKG6</accession>
<feature type="domain" description="Amidohydrolase-related" evidence="1">
    <location>
        <begin position="55"/>
        <end position="390"/>
    </location>
</feature>
<dbReference type="Gene3D" id="3.20.20.140">
    <property type="entry name" value="Metal-dependent hydrolases"/>
    <property type="match status" value="1"/>
</dbReference>
<dbReference type="InterPro" id="IPR011059">
    <property type="entry name" value="Metal-dep_hydrolase_composite"/>
</dbReference>
<dbReference type="SUPFAM" id="SSF51338">
    <property type="entry name" value="Composite domain of metallo-dependent hydrolases"/>
    <property type="match status" value="1"/>
</dbReference>
<dbReference type="AlphaFoldDB" id="A0A1H3RKG6"/>
<dbReference type="SUPFAM" id="SSF51556">
    <property type="entry name" value="Metallo-dependent hydrolases"/>
    <property type="match status" value="1"/>
</dbReference>
<name>A0A1H3RKG6_9PSEU</name>
<evidence type="ECO:0000259" key="1">
    <source>
        <dbReference type="Pfam" id="PF01979"/>
    </source>
</evidence>
<organism evidence="2 3">
    <name type="scientific">Amycolatopsis xylanica</name>
    <dbReference type="NCBI Taxonomy" id="589385"/>
    <lineage>
        <taxon>Bacteria</taxon>
        <taxon>Bacillati</taxon>
        <taxon>Actinomycetota</taxon>
        <taxon>Actinomycetes</taxon>
        <taxon>Pseudonocardiales</taxon>
        <taxon>Pseudonocardiaceae</taxon>
        <taxon>Amycolatopsis</taxon>
    </lineage>
</organism>